<dbReference type="CDD" id="cd08385">
    <property type="entry name" value="C2A_Synaptotagmin-1-5-6-9-10"/>
    <property type="match status" value="1"/>
</dbReference>
<dbReference type="InterPro" id="IPR002919">
    <property type="entry name" value="TIL_dom"/>
</dbReference>
<sequence>MTGINRPAPSAPTSKSTPDHSTNTTSTPEHGLDQSGHKFMSELHHLHMPSWGIAALCIPLKDDGDKETGLSDAKPEELEKLGRLHFSLDYNFTENTLLVGILQAAQLPAMDVGGSSDPYVKLYLLPDKKKKFETKVHRKTLEPDFNETFTFKIPYTELGGKTLVMTVYDFDRFSKHDAIGAVRVPMSSLDFSHSLQEWRDLQRAEKEESERLGDICLSLRYVPTAGKLTVVVLEAKNLKKMDVGGLSDPYLEKVQLAVTVLDYDKIGKNDAIGKLLLGGNSTGTELCHWSDMLANPRRPIAQWHGLRPEEEVNALMPSKKRTNALRRKRDLLGEEVGTLHLREPGGGQGTHMRTTPLAAHKAAFDSTFLCPAVDQAGKYRTLLSEDGLPRTVLHNYTTRDASSEYCGCLNGGWCLEGGVCDCAQFQAVGDRCQMIPNQGRDRDGICRSWGQHHYETFDGIYLYFPGTCSYILAQDCHSDVPQYTVWVHNSRVCEGSVYSCPRALSLFFPNEEEIHISGYQVHQGGRRLSLPQTIGGVFIERLADYLLVKSVFGFSLAWDGGSGVYLKMSEEHQGAPCGLCGNFNHVARDDLTTAHGTRTEEPVAFGNSWAVDLPHETACPLVEQDFSGPCHSESDMDDAIEKCSALLFFPFVSCHENIDPNPFVASCVSDLCVSDEEEIFCRALVEYSRACSHVGYPVREWRDSFPSCNDGCEESFVHRDCISCCPPTCTFEKECLGTNLHCLDGCYCPDGLILQNGTCIAVAQCPCVYHGTSYIQGHVLEQGCSICVCMGGVWNCTENNCTAECSVVGDVFVATFDGRMFLQPGVCQYVLAKSHRSSRFTVTLQYATCAEKACVQSVTVVLDEDVSRQVTLTREGEVLIGVNPAPVLPYRDDSVEVWRLTSVFTLLKAGIGLQLRYDGRGGRVYLQLDSRWRGSTLGLCGTYNGNLRDDFLSPAGMIEGTPQLHANAWKVSSACVAPVNQPIIDPCEMNQHNTVPLPGLPLWQWLSHGVDVPFRSHVSECGVVCLGGMLYHSCVSSCGRSCRALSGPEPCNHDDCAEGCGCSEGSFYDDVRQRCVQQSQCHCYSMGGVSQPGEVSFISAGMGRWSVCQKREECPEGKVYHRCGEQRGGVACEPTCRNLMLNLTCPPNTPCIPGCVCPPGELPLSVDTPCYKCVCHRGFFNCSYLPCPAVCTVYSDRHYHTFDGLEYDYHSDCQVYLMKGVGEAEVSIVAQNKDCYESGIVCMKMLVIHVGLTKIYFTDNSGNPSPSTVVGRGFDFELWKAGYYTVIHFSGQDLTVLWDRKTTVHIRAGPQWKGLLSGLCGNFDSVTANDMTTSSHMEVNNAQSFGDSWALGQCESEYVVKRPCEGDLGRQPYAKRECALLYNCECLCTSIAAYAHKCCQQGVTIHWRSPSVCPYDCEYYNQELGDGPFSLASATDNHTVLGVNRSSSSVFPLVREARPGWLPAPSLLFNFMVTAGLQKDRASRVPVVSLESAERPNYFLVVSGRSRLQLERWARGAEFSRRGTFIQHQGLFLPGHTSFELVSQPGFFLTLTRTAARVQRYENTEGFKTSKSSFVIPYRIMCEWRYQACASPCVHTCNDPSATRCHFLPAVEGCFPRCPKNMVLDEVTRRCVYIEDCECDPPSDADAICICDPFQQNHHGPTDLHLLPLHYQHNLSSHHNYCSNHMAPTAAAPSLAPVPSTASQRTTTAALAITTAGSTPPPTTAPTTAPQPSPLHTLVTTETSPGDTTATVATTTAPPPPHLETSSTESVTTEVSASTETFPPVGEVSTSIPPFVLPTTPCTPPYSYRLDECAELICFNGELLLHNSSLHCRYNSSQPYCSLLGLPILTNTDPCCPQWQCPCRCSVMSDLRVITFDGNNVALYDNGSYILVHLPRETIIGTVDKCPTSQSVNSIRRPSPTGTSGLCFKKLNITTSSYRILINRLDRKSLHMDDTGSMYLIQTPGGVNIQWYHSTGIMVLQYTAHSCCDGNPADDLKLPNGTVVRELGDMMLFLQAWRVQTSDETEHMRRVGDNCTTGDCSMCLSMLRQRAFTPCHSKVSPEQFCDIMWAGDLHYKDHQCDFMAAYVAVCYTHQVCITLRCPPGKEYQPCVSTCTTRTCQNLEYYEETTCSHVREECVCRRGTILHRADSPYCVTEDRCVCTDNEGRPRAPDEVWNGSLRGCCLYQCLANGSVVALEPDCSSSPALLCEREGEYVLDVLEEGACCPRKICECNMTICDSDAPPCDYGNRLVIGYSALSCCPEYRC</sequence>
<evidence type="ECO:0000256" key="1">
    <source>
        <dbReference type="ARBA" id="ARBA00022737"/>
    </source>
</evidence>
<dbReference type="InterPro" id="IPR035892">
    <property type="entry name" value="C2_domain_sf"/>
</dbReference>
<feature type="domain" description="VWFD" evidence="6">
    <location>
        <begin position="803"/>
        <end position="976"/>
    </location>
</feature>
<organism evidence="7 8">
    <name type="scientific">Muraenolepis orangiensis</name>
    <name type="common">Patagonian moray cod</name>
    <dbReference type="NCBI Taxonomy" id="630683"/>
    <lineage>
        <taxon>Eukaryota</taxon>
        <taxon>Metazoa</taxon>
        <taxon>Chordata</taxon>
        <taxon>Craniata</taxon>
        <taxon>Vertebrata</taxon>
        <taxon>Euteleostomi</taxon>
        <taxon>Actinopterygii</taxon>
        <taxon>Neopterygii</taxon>
        <taxon>Teleostei</taxon>
        <taxon>Neoteleostei</taxon>
        <taxon>Acanthomorphata</taxon>
        <taxon>Zeiogadaria</taxon>
        <taxon>Gadariae</taxon>
        <taxon>Gadiformes</taxon>
        <taxon>Muraenolepidoidei</taxon>
        <taxon>Muraenolepididae</taxon>
        <taxon>Muraenolepis</taxon>
    </lineage>
</organism>
<dbReference type="SMART" id="SM00216">
    <property type="entry name" value="VWD"/>
    <property type="match status" value="4"/>
</dbReference>
<evidence type="ECO:0000313" key="8">
    <source>
        <dbReference type="Proteomes" id="UP001148018"/>
    </source>
</evidence>
<dbReference type="PANTHER" id="PTHR11339:SF225">
    <property type="entry name" value="OTOGELIN-LIKE PROTEIN"/>
    <property type="match status" value="1"/>
</dbReference>
<dbReference type="Gene3D" id="2.10.25.10">
    <property type="entry name" value="Laminin"/>
    <property type="match status" value="5"/>
</dbReference>
<feature type="domain" description="C2" evidence="5">
    <location>
        <begin position="80"/>
        <end position="199"/>
    </location>
</feature>
<proteinExistence type="predicted"/>
<dbReference type="InterPro" id="IPR036084">
    <property type="entry name" value="Ser_inhib-like_sf"/>
</dbReference>
<dbReference type="Pfam" id="PF25961">
    <property type="entry name" value="OTOGL_N"/>
    <property type="match status" value="1"/>
</dbReference>
<evidence type="ECO:0000313" key="7">
    <source>
        <dbReference type="EMBL" id="KAJ3596070.1"/>
    </source>
</evidence>
<dbReference type="InterPro" id="IPR058754">
    <property type="entry name" value="OTOGL-like_N"/>
</dbReference>
<dbReference type="GO" id="GO:0046556">
    <property type="term" value="F:alpha-L-arabinofuranosidase activity"/>
    <property type="evidence" value="ECO:0007669"/>
    <property type="project" value="InterPro"/>
</dbReference>
<feature type="compositionally biased region" description="Polar residues" evidence="4">
    <location>
        <begin position="19"/>
        <end position="28"/>
    </location>
</feature>
<dbReference type="Pfam" id="PF08742">
    <property type="entry name" value="C8"/>
    <property type="match status" value="2"/>
</dbReference>
<dbReference type="PRINTS" id="PR00360">
    <property type="entry name" value="C2DOMAIN"/>
</dbReference>
<dbReference type="PRINTS" id="PR00399">
    <property type="entry name" value="SYNAPTOTAGMN"/>
</dbReference>
<keyword evidence="1" id="KW-0677">Repeat</keyword>
<keyword evidence="2" id="KW-1015">Disulfide bond</keyword>
<keyword evidence="8" id="KW-1185">Reference proteome</keyword>
<dbReference type="SMART" id="SM00832">
    <property type="entry name" value="C8"/>
    <property type="match status" value="3"/>
</dbReference>
<dbReference type="InterPro" id="IPR000008">
    <property type="entry name" value="C2_dom"/>
</dbReference>
<dbReference type="FunFam" id="2.60.40.150:FF:000016">
    <property type="entry name" value="Synaptotagmin 1"/>
    <property type="match status" value="1"/>
</dbReference>
<evidence type="ECO:0000259" key="6">
    <source>
        <dbReference type="PROSITE" id="PS51233"/>
    </source>
</evidence>
<dbReference type="SMART" id="SM00239">
    <property type="entry name" value="C2"/>
    <property type="match status" value="1"/>
</dbReference>
<dbReference type="Pfam" id="PF25962">
    <property type="entry name" value="TIL_OTOGL_Mucin"/>
    <property type="match status" value="1"/>
</dbReference>
<gene>
    <name evidence="7" type="ORF">NHX12_002479</name>
</gene>
<evidence type="ECO:0000259" key="5">
    <source>
        <dbReference type="PROSITE" id="PS50004"/>
    </source>
</evidence>
<dbReference type="PROSITE" id="PS50004">
    <property type="entry name" value="C2"/>
    <property type="match status" value="1"/>
</dbReference>
<dbReference type="InterPro" id="IPR001846">
    <property type="entry name" value="VWF_type-D"/>
</dbReference>
<protein>
    <recommendedName>
        <fullName evidence="9">C2 domain-containing protein</fullName>
    </recommendedName>
</protein>
<feature type="compositionally biased region" description="Polar residues" evidence="4">
    <location>
        <begin position="1738"/>
        <end position="1747"/>
    </location>
</feature>
<feature type="domain" description="VWFD" evidence="6">
    <location>
        <begin position="1863"/>
        <end position="2026"/>
    </location>
</feature>
<dbReference type="SUPFAM" id="SSF49562">
    <property type="entry name" value="C2 domain (Calcium/lipid-binding domain, CaLB)"/>
    <property type="match status" value="2"/>
</dbReference>
<dbReference type="Pfam" id="PF05270">
    <property type="entry name" value="AbfB"/>
    <property type="match status" value="1"/>
</dbReference>
<dbReference type="InterPro" id="IPR050780">
    <property type="entry name" value="Mucin_vWF_Thrombospondin_sf"/>
</dbReference>
<feature type="compositionally biased region" description="Low complexity" evidence="4">
    <location>
        <begin position="7"/>
        <end position="16"/>
    </location>
</feature>
<dbReference type="GO" id="GO:0016020">
    <property type="term" value="C:membrane"/>
    <property type="evidence" value="ECO:0007669"/>
    <property type="project" value="InterPro"/>
</dbReference>
<dbReference type="PROSITE" id="PS51233">
    <property type="entry name" value="VWFD"/>
    <property type="match status" value="4"/>
</dbReference>
<dbReference type="InterPro" id="IPR007934">
    <property type="entry name" value="AbfB_ABD"/>
</dbReference>
<evidence type="ECO:0000256" key="2">
    <source>
        <dbReference type="ARBA" id="ARBA00023157"/>
    </source>
</evidence>
<dbReference type="InterPro" id="IPR014853">
    <property type="entry name" value="VWF/SSPO/ZAN-like_Cys-rich_dom"/>
</dbReference>
<dbReference type="Pfam" id="PF00168">
    <property type="entry name" value="C2"/>
    <property type="match status" value="3"/>
</dbReference>
<dbReference type="GO" id="GO:0046373">
    <property type="term" value="P:L-arabinose metabolic process"/>
    <property type="evidence" value="ECO:0007669"/>
    <property type="project" value="InterPro"/>
</dbReference>
<dbReference type="GO" id="GO:0005615">
    <property type="term" value="C:extracellular space"/>
    <property type="evidence" value="ECO:0007669"/>
    <property type="project" value="TreeGrafter"/>
</dbReference>
<comment type="caution">
    <text evidence="7">The sequence shown here is derived from an EMBL/GenBank/DDBJ whole genome shotgun (WGS) entry which is preliminary data.</text>
</comment>
<dbReference type="Gene3D" id="2.60.40.150">
    <property type="entry name" value="C2 domain"/>
    <property type="match status" value="3"/>
</dbReference>
<reference evidence="7" key="1">
    <citation type="submission" date="2022-07" db="EMBL/GenBank/DDBJ databases">
        <title>Chromosome-level genome of Muraenolepis orangiensis.</title>
        <authorList>
            <person name="Kim J."/>
        </authorList>
    </citation>
    <scope>NUCLEOTIDE SEQUENCE</scope>
    <source>
        <strain evidence="7">KU_S4_2022</strain>
        <tissue evidence="7">Muscle</tissue>
    </source>
</reference>
<dbReference type="Pfam" id="PF01826">
    <property type="entry name" value="TIL"/>
    <property type="match status" value="1"/>
</dbReference>
<dbReference type="EMBL" id="JANIIK010000110">
    <property type="protein sequence ID" value="KAJ3596070.1"/>
    <property type="molecule type" value="Genomic_DNA"/>
</dbReference>
<keyword evidence="3" id="KW-0325">Glycoprotein</keyword>
<feature type="non-terminal residue" evidence="7">
    <location>
        <position position="2265"/>
    </location>
</feature>
<dbReference type="CDD" id="cd19941">
    <property type="entry name" value="TIL"/>
    <property type="match status" value="5"/>
</dbReference>
<dbReference type="InterPro" id="IPR001565">
    <property type="entry name" value="Synaptotagmin"/>
</dbReference>
<feature type="region of interest" description="Disordered" evidence="4">
    <location>
        <begin position="1715"/>
        <end position="1771"/>
    </location>
</feature>
<evidence type="ECO:0000256" key="4">
    <source>
        <dbReference type="SAM" id="MobiDB-lite"/>
    </source>
</evidence>
<dbReference type="InterPro" id="IPR036195">
    <property type="entry name" value="AbfB_ABD_sf"/>
</dbReference>
<name>A0A9Q0DW92_9TELE</name>
<evidence type="ECO:0008006" key="9">
    <source>
        <dbReference type="Google" id="ProtNLM"/>
    </source>
</evidence>
<dbReference type="GO" id="GO:0031012">
    <property type="term" value="C:extracellular matrix"/>
    <property type="evidence" value="ECO:0007669"/>
    <property type="project" value="TreeGrafter"/>
</dbReference>
<accession>A0A9Q0DW92</accession>
<dbReference type="OrthoDB" id="8921018at2759"/>
<evidence type="ECO:0000256" key="3">
    <source>
        <dbReference type="ARBA" id="ARBA00023180"/>
    </source>
</evidence>
<feature type="domain" description="VWFD" evidence="6">
    <location>
        <begin position="444"/>
        <end position="620"/>
    </location>
</feature>
<feature type="domain" description="VWFD" evidence="6">
    <location>
        <begin position="1189"/>
        <end position="1357"/>
    </location>
</feature>
<feature type="compositionally biased region" description="Pro residues" evidence="4">
    <location>
        <begin position="1719"/>
        <end position="1733"/>
    </location>
</feature>
<dbReference type="Proteomes" id="UP001148018">
    <property type="component" value="Unassembled WGS sequence"/>
</dbReference>
<feature type="region of interest" description="Disordered" evidence="4">
    <location>
        <begin position="1"/>
        <end position="35"/>
    </location>
</feature>
<dbReference type="SUPFAM" id="SSF110221">
    <property type="entry name" value="AbfB domain"/>
    <property type="match status" value="1"/>
</dbReference>
<dbReference type="Pfam" id="PF00094">
    <property type="entry name" value="VWD"/>
    <property type="match status" value="3"/>
</dbReference>
<dbReference type="SUPFAM" id="SSF57567">
    <property type="entry name" value="Serine protease inhibitors"/>
    <property type="match status" value="4"/>
</dbReference>
<dbReference type="Gene3D" id="2.80.10.50">
    <property type="match status" value="1"/>
</dbReference>
<dbReference type="InterPro" id="IPR058753">
    <property type="entry name" value="TIL_OTOGL_Mucin"/>
</dbReference>
<dbReference type="PANTHER" id="PTHR11339">
    <property type="entry name" value="EXTRACELLULAR MATRIX GLYCOPROTEIN RELATED"/>
    <property type="match status" value="1"/>
</dbReference>